<name>A0ACB8BQA9_9AGAM</name>
<dbReference type="Proteomes" id="UP000790709">
    <property type="component" value="Unassembled WGS sequence"/>
</dbReference>
<gene>
    <name evidence="1" type="ORF">BV22DRAFT_1127094</name>
</gene>
<evidence type="ECO:0000313" key="1">
    <source>
        <dbReference type="EMBL" id="KAH7927777.1"/>
    </source>
</evidence>
<comment type="caution">
    <text evidence="1">The sequence shown here is derived from an EMBL/GenBank/DDBJ whole genome shotgun (WGS) entry which is preliminary data.</text>
</comment>
<protein>
    <submittedName>
        <fullName evidence="1">Uncharacterized protein</fullName>
    </submittedName>
</protein>
<sequence>MKSDKETSIFRPRVHLDGVDVPPNFQLPPLEKVRADVSRIPQLKRDGPGVGAYGIFKTDTGPSKPTLLNEPLAYNMQLPDLFRWSYFVRVNDVSDDLYEPCIFALGMYIRVLQECDEEALRSAGHILPGQDPVTAKYFLVMNAGFKLVEYLLTPEIDRPADALPYLKQLAEEDIRKNTPGGTLPWIHNPLLYAKYADALVLSGSTDNKTKLMLERALEGLMKSSVKSTADIVRAKLNLAHVLHSQGIKNKEAKENEDYVIKFLRKTPHLYPNTRRSVVVLKSQEHLQVRGATGEEVPQLWRSRATEGPLSMRWLPAYLVLLQGVPSEELEGPQSWMPRMPTLHNEMAAGLKKLEALKLSHSTNTDVQRTTDWLKRRLGSLGADPMAPMHALGLHRDPSRGRTHIMFCQAEYTPDASRDMTHKFQISSAGVYCMEDVMPEIDGALGTWNTSFESRHIFPPLRVLDIRCIITTLRSYYSFTASILITKELPGAPSSYCQTPQGSYSAQGMTSVPLINIRSHHVQYANCKAGPAGDLDPPHL</sequence>
<evidence type="ECO:0000313" key="2">
    <source>
        <dbReference type="Proteomes" id="UP000790709"/>
    </source>
</evidence>
<proteinExistence type="predicted"/>
<keyword evidence="2" id="KW-1185">Reference proteome</keyword>
<accession>A0ACB8BQA9</accession>
<dbReference type="EMBL" id="MU266361">
    <property type="protein sequence ID" value="KAH7927777.1"/>
    <property type="molecule type" value="Genomic_DNA"/>
</dbReference>
<organism evidence="1 2">
    <name type="scientific">Leucogyrophana mollusca</name>
    <dbReference type="NCBI Taxonomy" id="85980"/>
    <lineage>
        <taxon>Eukaryota</taxon>
        <taxon>Fungi</taxon>
        <taxon>Dikarya</taxon>
        <taxon>Basidiomycota</taxon>
        <taxon>Agaricomycotina</taxon>
        <taxon>Agaricomycetes</taxon>
        <taxon>Agaricomycetidae</taxon>
        <taxon>Boletales</taxon>
        <taxon>Boletales incertae sedis</taxon>
        <taxon>Leucogyrophana</taxon>
    </lineage>
</organism>
<reference evidence="1" key="1">
    <citation type="journal article" date="2021" name="New Phytol.">
        <title>Evolutionary innovations through gain and loss of genes in the ectomycorrhizal Boletales.</title>
        <authorList>
            <person name="Wu G."/>
            <person name="Miyauchi S."/>
            <person name="Morin E."/>
            <person name="Kuo A."/>
            <person name="Drula E."/>
            <person name="Varga T."/>
            <person name="Kohler A."/>
            <person name="Feng B."/>
            <person name="Cao Y."/>
            <person name="Lipzen A."/>
            <person name="Daum C."/>
            <person name="Hundley H."/>
            <person name="Pangilinan J."/>
            <person name="Johnson J."/>
            <person name="Barry K."/>
            <person name="LaButti K."/>
            <person name="Ng V."/>
            <person name="Ahrendt S."/>
            <person name="Min B."/>
            <person name="Choi I.G."/>
            <person name="Park H."/>
            <person name="Plett J.M."/>
            <person name="Magnuson J."/>
            <person name="Spatafora J.W."/>
            <person name="Nagy L.G."/>
            <person name="Henrissat B."/>
            <person name="Grigoriev I.V."/>
            <person name="Yang Z.L."/>
            <person name="Xu J."/>
            <person name="Martin F.M."/>
        </authorList>
    </citation>
    <scope>NUCLEOTIDE SEQUENCE</scope>
    <source>
        <strain evidence="1">KUC20120723A-06</strain>
    </source>
</reference>